<comment type="similarity">
    <text evidence="2 8">Belongs to the NiCoT transporter (TC 2.A.52) family.</text>
</comment>
<dbReference type="InterPro" id="IPR004688">
    <property type="entry name" value="Ni/Co_transpt"/>
</dbReference>
<feature type="transmembrane region" description="Helical" evidence="8">
    <location>
        <begin position="121"/>
        <end position="142"/>
    </location>
</feature>
<gene>
    <name evidence="10" type="ORF">K443DRAFT_640506</name>
</gene>
<organism evidence="10 11">
    <name type="scientific">Laccaria amethystina LaAM-08-1</name>
    <dbReference type="NCBI Taxonomy" id="1095629"/>
    <lineage>
        <taxon>Eukaryota</taxon>
        <taxon>Fungi</taxon>
        <taxon>Dikarya</taxon>
        <taxon>Basidiomycota</taxon>
        <taxon>Agaricomycotina</taxon>
        <taxon>Agaricomycetes</taxon>
        <taxon>Agaricomycetidae</taxon>
        <taxon>Agaricales</taxon>
        <taxon>Agaricineae</taxon>
        <taxon>Hydnangiaceae</taxon>
        <taxon>Laccaria</taxon>
    </lineage>
</organism>
<evidence type="ECO:0000256" key="1">
    <source>
        <dbReference type="ARBA" id="ARBA00004127"/>
    </source>
</evidence>
<dbReference type="PANTHER" id="PTHR31611">
    <property type="entry name" value="HIGH-AFFINITY NICKEL TRANSPORT PROTEIN NIC1"/>
    <property type="match status" value="1"/>
</dbReference>
<name>A0A0C9WJK6_9AGAR</name>
<evidence type="ECO:0000256" key="9">
    <source>
        <dbReference type="SAM" id="MobiDB-lite"/>
    </source>
</evidence>
<feature type="transmembrane region" description="Helical" evidence="8">
    <location>
        <begin position="12"/>
        <end position="34"/>
    </location>
</feature>
<dbReference type="Pfam" id="PF03824">
    <property type="entry name" value="NicO"/>
    <property type="match status" value="1"/>
</dbReference>
<evidence type="ECO:0000256" key="6">
    <source>
        <dbReference type="ARBA" id="ARBA00022989"/>
    </source>
</evidence>
<accession>A0A0C9WJK6</accession>
<dbReference type="GO" id="GO:0015099">
    <property type="term" value="F:nickel cation transmembrane transporter activity"/>
    <property type="evidence" value="ECO:0007669"/>
    <property type="project" value="UniProtKB-UniRule"/>
</dbReference>
<keyword evidence="3 8" id="KW-0813">Transport</keyword>
<evidence type="ECO:0000256" key="5">
    <source>
        <dbReference type="ARBA" id="ARBA00022692"/>
    </source>
</evidence>
<proteinExistence type="inferred from homology"/>
<keyword evidence="7 8" id="KW-0472">Membrane</keyword>
<dbReference type="OrthoDB" id="5197598at2759"/>
<evidence type="ECO:0000256" key="7">
    <source>
        <dbReference type="ARBA" id="ARBA00023136"/>
    </source>
</evidence>
<feature type="region of interest" description="Disordered" evidence="9">
    <location>
        <begin position="279"/>
        <end position="316"/>
    </location>
</feature>
<keyword evidence="6 8" id="KW-1133">Transmembrane helix</keyword>
<dbReference type="GO" id="GO:0012505">
    <property type="term" value="C:endomembrane system"/>
    <property type="evidence" value="ECO:0007669"/>
    <property type="project" value="UniProtKB-SubCell"/>
</dbReference>
<dbReference type="EMBL" id="KN838776">
    <property type="protein sequence ID" value="KIJ94859.1"/>
    <property type="molecule type" value="Genomic_DNA"/>
</dbReference>
<evidence type="ECO:0000256" key="4">
    <source>
        <dbReference type="ARBA" id="ARBA00022596"/>
    </source>
</evidence>
<reference evidence="11" key="2">
    <citation type="submission" date="2015-01" db="EMBL/GenBank/DDBJ databases">
        <title>Evolutionary Origins and Diversification of the Mycorrhizal Mutualists.</title>
        <authorList>
            <consortium name="DOE Joint Genome Institute"/>
            <consortium name="Mycorrhizal Genomics Consortium"/>
            <person name="Kohler A."/>
            <person name="Kuo A."/>
            <person name="Nagy L.G."/>
            <person name="Floudas D."/>
            <person name="Copeland A."/>
            <person name="Barry K.W."/>
            <person name="Cichocki N."/>
            <person name="Veneault-Fourrey C."/>
            <person name="LaButti K."/>
            <person name="Lindquist E.A."/>
            <person name="Lipzen A."/>
            <person name="Lundell T."/>
            <person name="Morin E."/>
            <person name="Murat C."/>
            <person name="Riley R."/>
            <person name="Ohm R."/>
            <person name="Sun H."/>
            <person name="Tunlid A."/>
            <person name="Henrissat B."/>
            <person name="Grigoriev I.V."/>
            <person name="Hibbett D.S."/>
            <person name="Martin F."/>
        </authorList>
    </citation>
    <scope>NUCLEOTIDE SEQUENCE [LARGE SCALE GENOMIC DNA]</scope>
    <source>
        <strain evidence="11">LaAM-08-1</strain>
    </source>
</reference>
<keyword evidence="4" id="KW-0533">Nickel</keyword>
<feature type="transmembrane region" description="Helical" evidence="8">
    <location>
        <begin position="77"/>
        <end position="101"/>
    </location>
</feature>
<protein>
    <recommendedName>
        <fullName evidence="8">Nickel/cobalt efflux system</fullName>
    </recommendedName>
</protein>
<keyword evidence="11" id="KW-1185">Reference proteome</keyword>
<evidence type="ECO:0000256" key="3">
    <source>
        <dbReference type="ARBA" id="ARBA00022448"/>
    </source>
</evidence>
<evidence type="ECO:0000313" key="10">
    <source>
        <dbReference type="EMBL" id="KIJ94859.1"/>
    </source>
</evidence>
<reference evidence="10 11" key="1">
    <citation type="submission" date="2014-04" db="EMBL/GenBank/DDBJ databases">
        <authorList>
            <consortium name="DOE Joint Genome Institute"/>
            <person name="Kuo A."/>
            <person name="Kohler A."/>
            <person name="Nagy L.G."/>
            <person name="Floudas D."/>
            <person name="Copeland A."/>
            <person name="Barry K.W."/>
            <person name="Cichocki N."/>
            <person name="Veneault-Fourrey C."/>
            <person name="LaButti K."/>
            <person name="Lindquist E.A."/>
            <person name="Lipzen A."/>
            <person name="Lundell T."/>
            <person name="Morin E."/>
            <person name="Murat C."/>
            <person name="Sun H."/>
            <person name="Tunlid A."/>
            <person name="Henrissat B."/>
            <person name="Grigoriev I.V."/>
            <person name="Hibbett D.S."/>
            <person name="Martin F."/>
            <person name="Nordberg H.P."/>
            <person name="Cantor M.N."/>
            <person name="Hua S.X."/>
        </authorList>
    </citation>
    <scope>NUCLEOTIDE SEQUENCE [LARGE SCALE GENOMIC DNA]</scope>
    <source>
        <strain evidence="10 11">LaAM-08-1</strain>
    </source>
</reference>
<keyword evidence="5 8" id="KW-0812">Transmembrane</keyword>
<comment type="subcellular location">
    <subcellularLocation>
        <location evidence="8">Cell membrane</location>
        <topology evidence="8">Multi-pass membrane protein</topology>
    </subcellularLocation>
    <subcellularLocation>
        <location evidence="1">Endomembrane system</location>
        <topology evidence="1">Multi-pass membrane protein</topology>
    </subcellularLocation>
</comment>
<feature type="transmembrane region" description="Helical" evidence="8">
    <location>
        <begin position="224"/>
        <end position="246"/>
    </location>
</feature>
<feature type="transmembrane region" description="Helical" evidence="8">
    <location>
        <begin position="195"/>
        <end position="218"/>
    </location>
</feature>
<feature type="transmembrane region" description="Helical" evidence="8">
    <location>
        <begin position="368"/>
        <end position="396"/>
    </location>
</feature>
<dbReference type="AlphaFoldDB" id="A0A0C9WJK6"/>
<evidence type="ECO:0000256" key="2">
    <source>
        <dbReference type="ARBA" id="ARBA00010892"/>
    </source>
</evidence>
<sequence length="434" mass="47461">MALPRLTLLGRSVLLMVSELAVTAVCWTVAGILFGRRDDTRGILDLALLAWNLIDRCYTSAIDNATRGLINLNQLSVTCGLFFSLGHSTIVIAVNVGIAISSNVYNKIGGVGKVGGIVGDAVSGSFLFIVGLANTIILWRILKHRRLAKIREQRRMNGETVKEPEHDPKGDNMFMMRILGPITTFVDRPWKMYPVGVLFGFGFDTASSIALLAVSALARKGADGYSIPSSQVVILPFLFTAGMTLLDSTDSVLMLYSYTGFPERSFFVFEKRENTASDVVRKESRPGWDDPEKAITGEDNKQDKAEQPSALDSEGVQAEEVREAMGEDLKPAEIKIGDPEKVQEGEEEKLAVNGDERMERNRRVKLDVMSGLSITLTLMSILVAFSISLIVLMGLIGDNCGPCIAAAEADDGHGGGLAGRWWRGWANVRFYKTY</sequence>
<dbReference type="Proteomes" id="UP000054477">
    <property type="component" value="Unassembled WGS sequence"/>
</dbReference>
<dbReference type="InterPro" id="IPR011541">
    <property type="entry name" value="Ni/Co_transpt_high_affinity"/>
</dbReference>
<evidence type="ECO:0000313" key="11">
    <source>
        <dbReference type="Proteomes" id="UP000054477"/>
    </source>
</evidence>
<dbReference type="GO" id="GO:0005886">
    <property type="term" value="C:plasma membrane"/>
    <property type="evidence" value="ECO:0007669"/>
    <property type="project" value="UniProtKB-SubCell"/>
</dbReference>
<feature type="compositionally biased region" description="Basic and acidic residues" evidence="9">
    <location>
        <begin position="279"/>
        <end position="306"/>
    </location>
</feature>
<dbReference type="PANTHER" id="PTHR31611:SF0">
    <property type="entry name" value="HIGH-AFFINITY NICKEL TRANSPORT PROTEIN NIC1"/>
    <property type="match status" value="1"/>
</dbReference>
<dbReference type="STRING" id="1095629.A0A0C9WJK6"/>
<evidence type="ECO:0000256" key="8">
    <source>
        <dbReference type="RuleBase" id="RU362101"/>
    </source>
</evidence>
<dbReference type="HOGENOM" id="CLU_036094_1_0_1"/>